<organism evidence="1 2">
    <name type="scientific">Sporanaerobium hydrogeniformans</name>
    <dbReference type="NCBI Taxonomy" id="3072179"/>
    <lineage>
        <taxon>Bacteria</taxon>
        <taxon>Bacillati</taxon>
        <taxon>Bacillota</taxon>
        <taxon>Clostridia</taxon>
        <taxon>Lachnospirales</taxon>
        <taxon>Lachnospiraceae</taxon>
        <taxon>Sporanaerobium</taxon>
    </lineage>
</organism>
<proteinExistence type="predicted"/>
<evidence type="ECO:0000313" key="1">
    <source>
        <dbReference type="EMBL" id="PHV71041.1"/>
    </source>
</evidence>
<sequence>MKKIPVMLCTAAFCTQIIWGNDVVGKTVTNLNQVQQLETVEKEQIVTQEEEIKDIAINRPLQKWDFDIKKPLGNLQLSKIKVSLADRSYDTYELEGGVYIPLLALENMGFVIQKLEGGLKLNWKNSSGSKTIPTLHNQVVTFSEQVVYIGPFRFFCLQTKDQLLISVKALENYFEIIATSTEKILSPYIYIPEHYIEVDEEGIKNVGAEVLEVDFQRLYWEKGQVVEEPAQKWQLSPGEKRAFDTPQGISKDAKFLTTHLLEWLCEGIRMESTLPIGKEEIALLKEYEQKITKEEQNTEESILFPTFVIEGTMKYATNGFKKGEKVQVWAAQDGFYYWVISVKGQKVKVPWRSVSIPKNPQPLKNQPTKEQIEGFINSTGMKSKTAYLIWSDLSRQYTYVFEDKGKGWELIRRMACSSGNNVTPTPTGEFELTNRVPYFGLDKGYRCKNAYQIFGDYLYHSVLFDVTGSRIISGYNQLGQQASHGCIRLAPEDSLWLYETMQKGTKVWIR</sequence>
<comment type="caution">
    <text evidence="1">The sequence shown here is derived from an EMBL/GenBank/DDBJ whole genome shotgun (WGS) entry which is preliminary data.</text>
</comment>
<keyword evidence="2" id="KW-1185">Reference proteome</keyword>
<name>A0AC61DCW6_9FIRM</name>
<gene>
    <name evidence="1" type="ORF">CS063_06815</name>
</gene>
<reference evidence="1" key="1">
    <citation type="submission" date="2017-10" db="EMBL/GenBank/DDBJ databases">
        <title>Genome sequence of cellulolytic Lachnospiraceae bacterium XHS1971 isolated from hotspring sediment.</title>
        <authorList>
            <person name="Vasudevan G."/>
            <person name="Joshi A.J."/>
            <person name="Hivarkar S."/>
            <person name="Lanjekar V.B."/>
            <person name="Dhakephalkar P.K."/>
            <person name="Dagar S."/>
        </authorList>
    </citation>
    <scope>NUCLEOTIDE SEQUENCE</scope>
    <source>
        <strain evidence="1">XHS1971</strain>
    </source>
</reference>
<evidence type="ECO:0000313" key="2">
    <source>
        <dbReference type="Proteomes" id="UP000224460"/>
    </source>
</evidence>
<dbReference type="EMBL" id="PEDL01000005">
    <property type="protein sequence ID" value="PHV71041.1"/>
    <property type="molecule type" value="Genomic_DNA"/>
</dbReference>
<protein>
    <submittedName>
        <fullName evidence="1">Uncharacterized protein</fullName>
    </submittedName>
</protein>
<dbReference type="Proteomes" id="UP000224460">
    <property type="component" value="Unassembled WGS sequence"/>
</dbReference>
<accession>A0AC61DCW6</accession>